<gene>
    <name evidence="1" type="ORF">H4R21_002156</name>
</gene>
<evidence type="ECO:0000313" key="2">
    <source>
        <dbReference type="Proteomes" id="UP001140087"/>
    </source>
</evidence>
<accession>A0ACC1L8Y9</accession>
<protein>
    <submittedName>
        <fullName evidence="1">Uncharacterized protein</fullName>
    </submittedName>
</protein>
<name>A0ACC1L8Y9_9FUNG</name>
<organism evidence="1 2">
    <name type="scientific">Coemansia helicoidea</name>
    <dbReference type="NCBI Taxonomy" id="1286919"/>
    <lineage>
        <taxon>Eukaryota</taxon>
        <taxon>Fungi</taxon>
        <taxon>Fungi incertae sedis</taxon>
        <taxon>Zoopagomycota</taxon>
        <taxon>Kickxellomycotina</taxon>
        <taxon>Kickxellomycetes</taxon>
        <taxon>Kickxellales</taxon>
        <taxon>Kickxellaceae</taxon>
        <taxon>Coemansia</taxon>
    </lineage>
</organism>
<reference evidence="1" key="1">
    <citation type="submission" date="2022-07" db="EMBL/GenBank/DDBJ databases">
        <title>Phylogenomic reconstructions and comparative analyses of Kickxellomycotina fungi.</title>
        <authorList>
            <person name="Reynolds N.K."/>
            <person name="Stajich J.E."/>
            <person name="Barry K."/>
            <person name="Grigoriev I.V."/>
            <person name="Crous P."/>
            <person name="Smith M.E."/>
        </authorList>
    </citation>
    <scope>NUCLEOTIDE SEQUENCE</scope>
    <source>
        <strain evidence="1">BCRC 34780</strain>
    </source>
</reference>
<keyword evidence="2" id="KW-1185">Reference proteome</keyword>
<proteinExistence type="predicted"/>
<dbReference type="EMBL" id="JANBUN010000523">
    <property type="protein sequence ID" value="KAJ2803114.1"/>
    <property type="molecule type" value="Genomic_DNA"/>
</dbReference>
<comment type="caution">
    <text evidence="1">The sequence shown here is derived from an EMBL/GenBank/DDBJ whole genome shotgun (WGS) entry which is preliminary data.</text>
</comment>
<dbReference type="Proteomes" id="UP001140087">
    <property type="component" value="Unassembled WGS sequence"/>
</dbReference>
<sequence length="637" mass="67489">MSDWFPLAAREMRAGDRPAAEIADSARASQDGSCADAPGGWQKADSGRQFTVGRVLLRRLRRVGAVALADPAGGGGLALWCAALVAGKLAAEVVYYYAGTLPSAFYQVLGDRNAAGFLPLLARCVALVVAAGASKAALEYAAALLGVAIRQALTRHTHAQYLRRPGFYAVAAAGGGSGAVDNPDQRVTQDIERLATGAAEVLPELLIAPFLIAYYSVRCWSISGLFGPLAIYAYFILGAVATRLAMAPIIRRVWALERAEGDFRFAHVRAAQFAEAIAFYGGEDRERAEADSALAAVVDAQRRVLRKQLYLGLLVQIFSYLGSTVSYVVIGIPILMGAYDGKSGAELSSLISLNAFVSLYLIFRFSSVIEQSKRLADVAGYATRIVQLWEELDLVGDAPPEPGQTTTPRSAPAAAAAIEAVRLSVATPSGRRLVSGLDLQIGAGDALLITGRNGAGKTAVLRTLCGLWPVAAGEVRLPHTDGAPNVFFLPQTPYIVGGSLRDQLSYPGTWGGRQRACSDEDIGALLSAVGLAQLGSVVGGGRGFDHRRLVQEWLRLLSPGEQQKIAVARVLFWRPAFAALDECTSALDAASEDALYRALLDAGITPVSVSHHEGLAKFHRRRLALDGRGGHALAEIS</sequence>
<evidence type="ECO:0000313" key="1">
    <source>
        <dbReference type="EMBL" id="KAJ2803114.1"/>
    </source>
</evidence>